<comment type="cofactor">
    <cofactor evidence="2 9 10">
        <name>Mg(2+)</name>
        <dbReference type="ChEBI" id="CHEBI:18420"/>
    </cofactor>
</comment>
<dbReference type="FunFam" id="3.30.540.10:FF:000003">
    <property type="entry name" value="Inositol-1-monophosphatase"/>
    <property type="match status" value="1"/>
</dbReference>
<dbReference type="PRINTS" id="PR00377">
    <property type="entry name" value="IMPHPHTASES"/>
</dbReference>
<comment type="catalytic activity">
    <reaction evidence="1 10">
        <text>a myo-inositol phosphate + H2O = myo-inositol + phosphate</text>
        <dbReference type="Rhea" id="RHEA:24056"/>
        <dbReference type="ChEBI" id="CHEBI:15377"/>
        <dbReference type="ChEBI" id="CHEBI:17268"/>
        <dbReference type="ChEBI" id="CHEBI:43474"/>
        <dbReference type="ChEBI" id="CHEBI:84139"/>
        <dbReference type="EC" id="3.1.3.25"/>
    </reaction>
</comment>
<evidence type="ECO:0000313" key="11">
    <source>
        <dbReference type="EMBL" id="MQQ10155.1"/>
    </source>
</evidence>
<comment type="caution">
    <text evidence="11">The sequence shown here is derived from an EMBL/GenBank/DDBJ whole genome shotgun (WGS) entry which is preliminary data.</text>
</comment>
<comment type="similarity">
    <text evidence="3 10">Belongs to the inositol monophosphatase superfamily.</text>
</comment>
<dbReference type="Gene3D" id="3.40.190.80">
    <property type="match status" value="1"/>
</dbReference>
<dbReference type="EMBL" id="WIBF01000012">
    <property type="protein sequence ID" value="MQQ10155.1"/>
    <property type="molecule type" value="Genomic_DNA"/>
</dbReference>
<dbReference type="CDD" id="cd01639">
    <property type="entry name" value="IMPase"/>
    <property type="match status" value="1"/>
</dbReference>
<dbReference type="AlphaFoldDB" id="A0A843YKG2"/>
<evidence type="ECO:0000256" key="7">
    <source>
        <dbReference type="ARBA" id="ARBA00022801"/>
    </source>
</evidence>
<dbReference type="EC" id="3.1.3.25" evidence="4 10"/>
<dbReference type="InterPro" id="IPR000760">
    <property type="entry name" value="Inositol_monophosphatase-like"/>
</dbReference>
<keyword evidence="7 10" id="KW-0378">Hydrolase</keyword>
<dbReference type="PROSITE" id="PS00629">
    <property type="entry name" value="IMP_1"/>
    <property type="match status" value="1"/>
</dbReference>
<dbReference type="PANTHER" id="PTHR20854">
    <property type="entry name" value="INOSITOL MONOPHOSPHATASE"/>
    <property type="match status" value="1"/>
</dbReference>
<evidence type="ECO:0000256" key="5">
    <source>
        <dbReference type="ARBA" id="ARBA00019784"/>
    </source>
</evidence>
<feature type="binding site" evidence="9">
    <location>
        <position position="116"/>
    </location>
    <ligand>
        <name>Mg(2+)</name>
        <dbReference type="ChEBI" id="CHEBI:18420"/>
        <label>1</label>
        <note>catalytic</note>
    </ligand>
</feature>
<sequence length="300" mass="32123">MAVLARGVRPSTFQISEGLTLTDLTATADSHICLDAREAFLKTVIRKAADRALEGFNQRIAGQFDTKGPQDFLTETDLAVEDLIRREIAQSFPDDAILGEEGGGTPGEATWIIDPIDGTANFARGVPHFCVIIAFCLKGRCELGAIAHPVLDQTYLVRRGKGVTKNGQKIRVTRTRDMSMACVEMGWSRRHPIEGYLNTQRSILELGANVRRGGSGGLALAYVAEGSSDGYLEVSMNSWDCVAGLLMVEEAGGRVGTWPATLEDLTQTGPVLAFTPALAPDLADAAFDGLALKPVAEGML</sequence>
<dbReference type="InterPro" id="IPR020583">
    <property type="entry name" value="Inositol_monoP_metal-BS"/>
</dbReference>
<dbReference type="SUPFAM" id="SSF56655">
    <property type="entry name" value="Carbohydrate phosphatase"/>
    <property type="match status" value="1"/>
</dbReference>
<dbReference type="InterPro" id="IPR033942">
    <property type="entry name" value="IMPase"/>
</dbReference>
<dbReference type="GO" id="GO:0006020">
    <property type="term" value="P:inositol metabolic process"/>
    <property type="evidence" value="ECO:0007669"/>
    <property type="project" value="TreeGrafter"/>
</dbReference>
<reference evidence="11 12" key="1">
    <citation type="submission" date="2019-10" db="EMBL/GenBank/DDBJ databases">
        <title>Epibacterium sp. nov., isolated from seawater.</title>
        <authorList>
            <person name="Zhang X."/>
            <person name="Li N."/>
        </authorList>
    </citation>
    <scope>NUCLEOTIDE SEQUENCE [LARGE SCALE GENOMIC DNA]</scope>
    <source>
        <strain evidence="11 12">SM1979</strain>
    </source>
</reference>
<evidence type="ECO:0000256" key="4">
    <source>
        <dbReference type="ARBA" id="ARBA00013106"/>
    </source>
</evidence>
<dbReference type="Proteomes" id="UP000444174">
    <property type="component" value="Unassembled WGS sequence"/>
</dbReference>
<evidence type="ECO:0000313" key="12">
    <source>
        <dbReference type="Proteomes" id="UP000444174"/>
    </source>
</evidence>
<evidence type="ECO:0000256" key="2">
    <source>
        <dbReference type="ARBA" id="ARBA00001946"/>
    </source>
</evidence>
<dbReference type="GO" id="GO:0008934">
    <property type="term" value="F:inositol monophosphate 1-phosphatase activity"/>
    <property type="evidence" value="ECO:0007669"/>
    <property type="project" value="InterPro"/>
</dbReference>
<feature type="binding site" evidence="9">
    <location>
        <position position="240"/>
    </location>
    <ligand>
        <name>Mg(2+)</name>
        <dbReference type="ChEBI" id="CHEBI:18420"/>
        <label>1</label>
        <note>catalytic</note>
    </ligand>
</feature>
<accession>A0A843YKG2</accession>
<evidence type="ECO:0000256" key="6">
    <source>
        <dbReference type="ARBA" id="ARBA00022723"/>
    </source>
</evidence>
<proteinExistence type="inferred from homology"/>
<dbReference type="GO" id="GO:0046872">
    <property type="term" value="F:metal ion binding"/>
    <property type="evidence" value="ECO:0007669"/>
    <property type="project" value="UniProtKB-KW"/>
</dbReference>
<organism evidence="11 12">
    <name type="scientific">Tritonibacter litoralis</name>
    <dbReference type="NCBI Taxonomy" id="2662264"/>
    <lineage>
        <taxon>Bacteria</taxon>
        <taxon>Pseudomonadati</taxon>
        <taxon>Pseudomonadota</taxon>
        <taxon>Alphaproteobacteria</taxon>
        <taxon>Rhodobacterales</taxon>
        <taxon>Paracoccaceae</taxon>
        <taxon>Tritonibacter</taxon>
    </lineage>
</organism>
<dbReference type="PANTHER" id="PTHR20854:SF4">
    <property type="entry name" value="INOSITOL-1-MONOPHOSPHATASE-RELATED"/>
    <property type="match status" value="1"/>
</dbReference>
<evidence type="ECO:0000256" key="10">
    <source>
        <dbReference type="RuleBase" id="RU364068"/>
    </source>
</evidence>
<feature type="binding site" evidence="9">
    <location>
        <position position="100"/>
    </location>
    <ligand>
        <name>Mg(2+)</name>
        <dbReference type="ChEBI" id="CHEBI:18420"/>
        <label>1</label>
        <note>catalytic</note>
    </ligand>
</feature>
<protein>
    <recommendedName>
        <fullName evidence="5 10">Inositol-1-monophosphatase</fullName>
        <ecNumber evidence="4 10">3.1.3.25</ecNumber>
    </recommendedName>
</protein>
<dbReference type="Pfam" id="PF00459">
    <property type="entry name" value="Inositol_P"/>
    <property type="match status" value="1"/>
</dbReference>
<keyword evidence="8 9" id="KW-0460">Magnesium</keyword>
<keyword evidence="12" id="KW-1185">Reference proteome</keyword>
<dbReference type="Gene3D" id="3.30.540.10">
    <property type="entry name" value="Fructose-1,6-Bisphosphatase, subunit A, domain 1"/>
    <property type="match status" value="1"/>
</dbReference>
<evidence type="ECO:0000256" key="8">
    <source>
        <dbReference type="ARBA" id="ARBA00022842"/>
    </source>
</evidence>
<name>A0A843YKG2_9RHOB</name>
<feature type="binding site" evidence="9">
    <location>
        <position position="114"/>
    </location>
    <ligand>
        <name>Mg(2+)</name>
        <dbReference type="ChEBI" id="CHEBI:18420"/>
        <label>1</label>
        <note>catalytic</note>
    </ligand>
</feature>
<dbReference type="GO" id="GO:0007165">
    <property type="term" value="P:signal transduction"/>
    <property type="evidence" value="ECO:0007669"/>
    <property type="project" value="TreeGrafter"/>
</dbReference>
<evidence type="ECO:0000256" key="1">
    <source>
        <dbReference type="ARBA" id="ARBA00001033"/>
    </source>
</evidence>
<evidence type="ECO:0000256" key="3">
    <source>
        <dbReference type="ARBA" id="ARBA00009759"/>
    </source>
</evidence>
<evidence type="ECO:0000256" key="9">
    <source>
        <dbReference type="PIRSR" id="PIRSR600760-2"/>
    </source>
</evidence>
<keyword evidence="6 9" id="KW-0479">Metal-binding</keyword>
<gene>
    <name evidence="11" type="ORF">GFB49_16930</name>
</gene>
<feature type="binding site" evidence="9">
    <location>
        <position position="117"/>
    </location>
    <ligand>
        <name>Mg(2+)</name>
        <dbReference type="ChEBI" id="CHEBI:18420"/>
        <label>1</label>
        <note>catalytic</note>
    </ligand>
</feature>